<evidence type="ECO:0000256" key="2">
    <source>
        <dbReference type="ARBA" id="ARBA00005369"/>
    </source>
</evidence>
<evidence type="ECO:0000256" key="8">
    <source>
        <dbReference type="ARBA" id="ARBA00022691"/>
    </source>
</evidence>
<dbReference type="Proteomes" id="UP001592528">
    <property type="component" value="Unassembled WGS sequence"/>
</dbReference>
<gene>
    <name evidence="12" type="ORF">ACEZDJ_30945</name>
</gene>
<evidence type="ECO:0000256" key="3">
    <source>
        <dbReference type="ARBA" id="ARBA00011890"/>
    </source>
</evidence>
<name>A0ABV6UW87_9ACTN</name>
<evidence type="ECO:0000256" key="5">
    <source>
        <dbReference type="ARBA" id="ARBA00022490"/>
    </source>
</evidence>
<dbReference type="PANTHER" id="PTHR11579:SF0">
    <property type="entry name" value="PROTEIN-L-ISOASPARTATE(D-ASPARTATE) O-METHYLTRANSFERASE"/>
    <property type="match status" value="1"/>
</dbReference>
<reference evidence="12 13" key="1">
    <citation type="submission" date="2024-09" db="EMBL/GenBank/DDBJ databases">
        <authorList>
            <person name="Lee S.D."/>
        </authorList>
    </citation>
    <scope>NUCLEOTIDE SEQUENCE [LARGE SCALE GENOMIC DNA]</scope>
    <source>
        <strain evidence="12 13">N1-5</strain>
    </source>
</reference>
<protein>
    <recommendedName>
        <fullName evidence="4">Protein-L-isoaspartate O-methyltransferase</fullName>
        <ecNumber evidence="3">2.1.1.77</ecNumber>
    </recommendedName>
    <alternativeName>
        <fullName evidence="11">L-isoaspartyl protein carboxyl methyltransferase</fullName>
    </alternativeName>
    <alternativeName>
        <fullName evidence="9">Protein L-isoaspartyl methyltransferase</fullName>
    </alternativeName>
    <alternativeName>
        <fullName evidence="10">Protein-beta-aspartate methyltransferase</fullName>
    </alternativeName>
</protein>
<evidence type="ECO:0000313" key="13">
    <source>
        <dbReference type="Proteomes" id="UP001592528"/>
    </source>
</evidence>
<dbReference type="RefSeq" id="WP_030263414.1">
    <property type="nucleotide sequence ID" value="NZ_JBHEZZ010000023.1"/>
</dbReference>
<evidence type="ECO:0000256" key="6">
    <source>
        <dbReference type="ARBA" id="ARBA00022603"/>
    </source>
</evidence>
<evidence type="ECO:0000256" key="1">
    <source>
        <dbReference type="ARBA" id="ARBA00004496"/>
    </source>
</evidence>
<dbReference type="InterPro" id="IPR029063">
    <property type="entry name" value="SAM-dependent_MTases_sf"/>
</dbReference>
<comment type="similarity">
    <text evidence="2">Belongs to the methyltransferase superfamily. L-isoaspartyl/D-aspartyl protein methyltransferase family.</text>
</comment>
<proteinExistence type="inferred from homology"/>
<dbReference type="InterPro" id="IPR000682">
    <property type="entry name" value="PCMT"/>
</dbReference>
<accession>A0ABV6UW87</accession>
<keyword evidence="13" id="KW-1185">Reference proteome</keyword>
<keyword evidence="8" id="KW-0949">S-adenosyl-L-methionine</keyword>
<comment type="subcellular location">
    <subcellularLocation>
        <location evidence="1">Cytoplasm</location>
    </subcellularLocation>
</comment>
<keyword evidence="6 12" id="KW-0489">Methyltransferase</keyword>
<sequence length="380" mass="41438">MEHLDWQPAAERLARTLSTPGPGWFRALSHVPRHLFVPRWFSAGPTGWTVTDGPSDETAWVDATYADTTLVTRVGAVHADHAAADAPVVGVPTSSSTNPGLVTAMFRHGRMSHGTRLMDMATGSGYSAALAAYRLGDANVTSLDIDPYLTEAATERLHSIGLRPQVVTGDAAGELPDQYDRIVSMVSVPRIPVSWLAALRPAGRMVTTLANTGLILTADKQPDGGASGRIEWDRAAFMTTRTADDYPAMLNSMFAQVREQDGEDITQSPYPVINVPQAWEVWSMLTVTAPGIEHRLQLDEDGRITAWMLHADGSWARATMPAGATGAMVHQGGPRRLWDILDRIRRRWLQEGSLPVYGARVTITPDGQTTLRRGQWEVTL</sequence>
<dbReference type="SUPFAM" id="SSF53335">
    <property type="entry name" value="S-adenosyl-L-methionine-dependent methyltransferases"/>
    <property type="match status" value="1"/>
</dbReference>
<evidence type="ECO:0000256" key="4">
    <source>
        <dbReference type="ARBA" id="ARBA00013346"/>
    </source>
</evidence>
<keyword evidence="5" id="KW-0963">Cytoplasm</keyword>
<dbReference type="GO" id="GO:0008168">
    <property type="term" value="F:methyltransferase activity"/>
    <property type="evidence" value="ECO:0007669"/>
    <property type="project" value="UniProtKB-KW"/>
</dbReference>
<keyword evidence="7" id="KW-0808">Transferase</keyword>
<dbReference type="Gene3D" id="3.40.50.150">
    <property type="entry name" value="Vaccinia Virus protein VP39"/>
    <property type="match status" value="1"/>
</dbReference>
<dbReference type="PANTHER" id="PTHR11579">
    <property type="entry name" value="PROTEIN-L-ISOASPARTATE O-METHYLTRANSFERASE"/>
    <property type="match status" value="1"/>
</dbReference>
<comment type="caution">
    <text evidence="12">The sequence shown here is derived from an EMBL/GenBank/DDBJ whole genome shotgun (WGS) entry which is preliminary data.</text>
</comment>
<evidence type="ECO:0000256" key="11">
    <source>
        <dbReference type="ARBA" id="ARBA00031350"/>
    </source>
</evidence>
<dbReference type="EMBL" id="JBHEZZ010000023">
    <property type="protein sequence ID" value="MFC1405716.1"/>
    <property type="molecule type" value="Genomic_DNA"/>
</dbReference>
<evidence type="ECO:0000256" key="10">
    <source>
        <dbReference type="ARBA" id="ARBA00031323"/>
    </source>
</evidence>
<dbReference type="Pfam" id="PF01135">
    <property type="entry name" value="PCMT"/>
    <property type="match status" value="1"/>
</dbReference>
<dbReference type="CDD" id="cd02440">
    <property type="entry name" value="AdoMet_MTases"/>
    <property type="match status" value="1"/>
</dbReference>
<dbReference type="EC" id="2.1.1.77" evidence="3"/>
<organism evidence="12 13">
    <name type="scientific">Streptacidiphilus cavernicola</name>
    <dbReference type="NCBI Taxonomy" id="3342716"/>
    <lineage>
        <taxon>Bacteria</taxon>
        <taxon>Bacillati</taxon>
        <taxon>Actinomycetota</taxon>
        <taxon>Actinomycetes</taxon>
        <taxon>Kitasatosporales</taxon>
        <taxon>Streptomycetaceae</taxon>
        <taxon>Streptacidiphilus</taxon>
    </lineage>
</organism>
<evidence type="ECO:0000256" key="7">
    <source>
        <dbReference type="ARBA" id="ARBA00022679"/>
    </source>
</evidence>
<dbReference type="GO" id="GO:0032259">
    <property type="term" value="P:methylation"/>
    <property type="evidence" value="ECO:0007669"/>
    <property type="project" value="UniProtKB-KW"/>
</dbReference>
<evidence type="ECO:0000256" key="9">
    <source>
        <dbReference type="ARBA" id="ARBA00030757"/>
    </source>
</evidence>
<evidence type="ECO:0000313" key="12">
    <source>
        <dbReference type="EMBL" id="MFC1405716.1"/>
    </source>
</evidence>